<sequence length="159" mass="18300">MSDWCKVQTKGQDDFCQFIQKQLRLLLLFEHENDVVCIFQIDKAFFTGYLNTMVSETFQRSSHYFIDPEVKKERREWASLTDTALCTEAFGELFSENTKNVVCLQTSGAFLGGQAFQEEQFRTVDEIHPFGAQMGHMTQDDGHFVPDLRVFTVLAHTAP</sequence>
<dbReference type="EMBL" id="KL596865">
    <property type="protein sequence ID" value="KER23097.1"/>
    <property type="molecule type" value="Genomic_DNA"/>
</dbReference>
<dbReference type="KEGG" id="ovi:T265_08950"/>
<dbReference type="RefSeq" id="XP_009173157.1">
    <property type="nucleotide sequence ID" value="XM_009174893.1"/>
</dbReference>
<evidence type="ECO:0000313" key="1">
    <source>
        <dbReference type="EMBL" id="KER23097.1"/>
    </source>
</evidence>
<proteinExistence type="predicted"/>
<evidence type="ECO:0000313" key="2">
    <source>
        <dbReference type="Proteomes" id="UP000054324"/>
    </source>
</evidence>
<name>A0A074ZBX1_OPIVI</name>
<dbReference type="CTD" id="20323129"/>
<organism evidence="1 2">
    <name type="scientific">Opisthorchis viverrini</name>
    <name type="common">Southeast Asian liver fluke</name>
    <dbReference type="NCBI Taxonomy" id="6198"/>
    <lineage>
        <taxon>Eukaryota</taxon>
        <taxon>Metazoa</taxon>
        <taxon>Spiralia</taxon>
        <taxon>Lophotrochozoa</taxon>
        <taxon>Platyhelminthes</taxon>
        <taxon>Trematoda</taxon>
        <taxon>Digenea</taxon>
        <taxon>Opisthorchiida</taxon>
        <taxon>Opisthorchiata</taxon>
        <taxon>Opisthorchiidae</taxon>
        <taxon>Opisthorchis</taxon>
    </lineage>
</organism>
<keyword evidence="2" id="KW-1185">Reference proteome</keyword>
<protein>
    <submittedName>
        <fullName evidence="1">Uncharacterized protein</fullName>
    </submittedName>
</protein>
<reference evidence="1 2" key="1">
    <citation type="submission" date="2013-11" db="EMBL/GenBank/DDBJ databases">
        <title>Opisthorchis viverrini - life in the bile duct.</title>
        <authorList>
            <person name="Young N.D."/>
            <person name="Nagarajan N."/>
            <person name="Lin S.J."/>
            <person name="Korhonen P.K."/>
            <person name="Jex A.R."/>
            <person name="Hall R.S."/>
            <person name="Safavi-Hemami H."/>
            <person name="Kaewkong W."/>
            <person name="Bertrand D."/>
            <person name="Gao S."/>
            <person name="Seet Q."/>
            <person name="Wongkham S."/>
            <person name="Teh B.T."/>
            <person name="Wongkham C."/>
            <person name="Intapan P.M."/>
            <person name="Maleewong W."/>
            <person name="Yang X."/>
            <person name="Hu M."/>
            <person name="Wang Z."/>
            <person name="Hofmann A."/>
            <person name="Sternberg P.W."/>
            <person name="Tan P."/>
            <person name="Wang J."/>
            <person name="Gasser R.B."/>
        </authorList>
    </citation>
    <scope>NUCLEOTIDE SEQUENCE [LARGE SCALE GENOMIC DNA]</scope>
</reference>
<dbReference type="Proteomes" id="UP000054324">
    <property type="component" value="Unassembled WGS sequence"/>
</dbReference>
<dbReference type="OrthoDB" id="10496059at2759"/>
<dbReference type="AlphaFoldDB" id="A0A074ZBX1"/>
<gene>
    <name evidence="1" type="ORF">T265_08950</name>
</gene>
<accession>A0A074ZBX1</accession>
<dbReference type="GeneID" id="20323129"/>